<dbReference type="HOGENOM" id="CLU_524509_0_0_4"/>
<dbReference type="Proteomes" id="UP000005835">
    <property type="component" value="Unassembled WGS sequence"/>
</dbReference>
<keyword evidence="1" id="KW-1133">Transmembrane helix</keyword>
<dbReference type="SUPFAM" id="SSF52540">
    <property type="entry name" value="P-loop containing nucleoside triphosphate hydrolases"/>
    <property type="match status" value="1"/>
</dbReference>
<dbReference type="Gene3D" id="3.40.50.300">
    <property type="entry name" value="P-loop containing nucleotide triphosphate hydrolases"/>
    <property type="match status" value="1"/>
</dbReference>
<reference evidence="3 4" key="1">
    <citation type="submission" date="2012-05" db="EMBL/GenBank/DDBJ databases">
        <title>The Genome Sequence of Sutterella wadsworthensis 2_1_59BFAA.</title>
        <authorList>
            <consortium name="The Broad Institute Genome Sequencing Platform"/>
            <person name="Earl A."/>
            <person name="Ward D."/>
            <person name="Feldgarden M."/>
            <person name="Gevers D."/>
            <person name="Daigneault M."/>
            <person name="Strauss J."/>
            <person name="Allen-Vercoe E."/>
            <person name="Walker B."/>
            <person name="Young S.K."/>
            <person name="Zeng Q."/>
            <person name="Gargeya S."/>
            <person name="Fitzgerald M."/>
            <person name="Haas B."/>
            <person name="Abouelleil A."/>
            <person name="Alvarado L."/>
            <person name="Arachchi H.M."/>
            <person name="Berlin A.M."/>
            <person name="Chapman S.B."/>
            <person name="Goldberg J."/>
            <person name="Griggs A."/>
            <person name="Gujja S."/>
            <person name="Hansen M."/>
            <person name="Howarth C."/>
            <person name="Imamovic A."/>
            <person name="Larimer J."/>
            <person name="McCowen C."/>
            <person name="Montmayeur A."/>
            <person name="Murphy C."/>
            <person name="Neiman D."/>
            <person name="Pearson M."/>
            <person name="Priest M."/>
            <person name="Roberts A."/>
            <person name="Saif S."/>
            <person name="Shea T."/>
            <person name="Sisk P."/>
            <person name="Sykes S."/>
            <person name="Wortman J."/>
            <person name="Nusbaum C."/>
            <person name="Birren B."/>
        </authorList>
    </citation>
    <scope>NUCLEOTIDE SEQUENCE [LARGE SCALE GENOMIC DNA]</scope>
    <source>
        <strain evidence="3 4">2_1_59BFAA</strain>
    </source>
</reference>
<sequence length="486" mass="53433">MSDHDQFRIHLSLVSHTNIGKTTLARTLLMRDVGEVADRAHVTETTDDYVLARDSAGCELVLWDTPGFGNSVALAKRLAGRSNPIGWFLSEIWDRMTNKAFWLNQRAIKHVRDISSVVLYLVNASDLPKTAPYITAEMQILSWIDKPVIVLLNQMGKPRTHAEEQADVATWREAMAPYPFVKDILPMDAFARCWVQETALFDSIGRALPAQMHSTFDTLRDIWTRSRRALYLSSVDAMARHMWRLLQAHELVPTPTLKDHLRSFGSQIGLIKTRNEALEDAQTALSAMAADSLCSLTDKLIGINGLTGSGVSREILRRMKTDWQMASHSISPGPAAAVGASVGVAGGAAAGAAADMASAGLSLGLGTLLGGIIGAIGGVGAATIYNSRHRKEGIDISWSERAAQDFMLESLLLYLAVAHFGRGRGDWQEGESPEFWKKAVQDAMTEQKVSFQAIRKLTPEEGVEQLTRMTDSLLRGVFMQLYERSI</sequence>
<feature type="transmembrane region" description="Helical" evidence="1">
    <location>
        <begin position="363"/>
        <end position="385"/>
    </location>
</feature>
<dbReference type="OrthoDB" id="5406017at2"/>
<dbReference type="eggNOG" id="COG2262">
    <property type="taxonomic scope" value="Bacteria"/>
</dbReference>
<keyword evidence="1" id="KW-0472">Membrane</keyword>
<evidence type="ECO:0000313" key="3">
    <source>
        <dbReference type="EMBL" id="EKB30694.1"/>
    </source>
</evidence>
<keyword evidence="1" id="KW-0812">Transmembrane</keyword>
<proteinExistence type="predicted"/>
<dbReference type="InterPro" id="IPR021871">
    <property type="entry name" value="DUF3482"/>
</dbReference>
<feature type="domain" description="G" evidence="2">
    <location>
        <begin position="13"/>
        <end position="154"/>
    </location>
</feature>
<name>K1KG80_9BURK</name>
<keyword evidence="4" id="KW-1185">Reference proteome</keyword>
<dbReference type="InterPro" id="IPR027417">
    <property type="entry name" value="P-loop_NTPase"/>
</dbReference>
<organism evidence="3 4">
    <name type="scientific">Sutterella wadsworthensis 2_1_59BFAA</name>
    <dbReference type="NCBI Taxonomy" id="742823"/>
    <lineage>
        <taxon>Bacteria</taxon>
        <taxon>Pseudomonadati</taxon>
        <taxon>Pseudomonadota</taxon>
        <taxon>Betaproteobacteria</taxon>
        <taxon>Burkholderiales</taxon>
        <taxon>Sutterellaceae</taxon>
        <taxon>Sutterella</taxon>
    </lineage>
</organism>
<dbReference type="Pfam" id="PF01926">
    <property type="entry name" value="MMR_HSR1"/>
    <property type="match status" value="1"/>
</dbReference>
<evidence type="ECO:0000313" key="4">
    <source>
        <dbReference type="Proteomes" id="UP000005835"/>
    </source>
</evidence>
<dbReference type="STRING" id="742823.HMPREF9465_01741"/>
<protein>
    <recommendedName>
        <fullName evidence="2">G domain-containing protein</fullName>
    </recommendedName>
</protein>
<gene>
    <name evidence="3" type="ORF">HMPREF9465_01741</name>
</gene>
<dbReference type="RefSeq" id="WP_005436137.1">
    <property type="nucleotide sequence ID" value="NZ_JH815518.1"/>
</dbReference>
<dbReference type="EMBL" id="ADMG01000037">
    <property type="protein sequence ID" value="EKB30694.1"/>
    <property type="molecule type" value="Genomic_DNA"/>
</dbReference>
<accession>K1KG80</accession>
<evidence type="ECO:0000256" key="1">
    <source>
        <dbReference type="SAM" id="Phobius"/>
    </source>
</evidence>
<evidence type="ECO:0000259" key="2">
    <source>
        <dbReference type="Pfam" id="PF01926"/>
    </source>
</evidence>
<dbReference type="CDD" id="cd00882">
    <property type="entry name" value="Ras_like_GTPase"/>
    <property type="match status" value="1"/>
</dbReference>
<comment type="caution">
    <text evidence="3">The sequence shown here is derived from an EMBL/GenBank/DDBJ whole genome shotgun (WGS) entry which is preliminary data.</text>
</comment>
<dbReference type="InterPro" id="IPR006073">
    <property type="entry name" value="GTP-bd"/>
</dbReference>
<dbReference type="GO" id="GO:0005525">
    <property type="term" value="F:GTP binding"/>
    <property type="evidence" value="ECO:0007669"/>
    <property type="project" value="InterPro"/>
</dbReference>
<dbReference type="PATRIC" id="fig|742823.3.peg.1737"/>
<dbReference type="AlphaFoldDB" id="K1KG80"/>
<dbReference type="Pfam" id="PF11981">
    <property type="entry name" value="DUF3482"/>
    <property type="match status" value="1"/>
</dbReference>